<protein>
    <submittedName>
        <fullName evidence="2">Uncharacterized protein</fullName>
    </submittedName>
</protein>
<name>A0A7S3DA24_9EUKA</name>
<reference evidence="2" key="1">
    <citation type="submission" date="2021-01" db="EMBL/GenBank/DDBJ databases">
        <authorList>
            <person name="Corre E."/>
            <person name="Pelletier E."/>
            <person name="Niang G."/>
            <person name="Scheremetjew M."/>
            <person name="Finn R."/>
            <person name="Kale V."/>
            <person name="Holt S."/>
            <person name="Cochrane G."/>
            <person name="Meng A."/>
            <person name="Brown T."/>
            <person name="Cohen L."/>
        </authorList>
    </citation>
    <scope>NUCLEOTIDE SEQUENCE</scope>
    <source>
        <strain evidence="2">NIES-2562</strain>
    </source>
</reference>
<dbReference type="EMBL" id="HBIB01020116">
    <property type="protein sequence ID" value="CAE0250815.1"/>
    <property type="molecule type" value="Transcribed_RNA"/>
</dbReference>
<feature type="chain" id="PRO_5030709064" evidence="1">
    <location>
        <begin position="24"/>
        <end position="226"/>
    </location>
</feature>
<sequence length="226" mass="23246">MGRSMAAMVMAMVLLSAVIGTFGQVYDVDLGVYSPGVEPDDMEGEDFDLAGKAFSNDATYSVIKAACNELVCSSSGICSDDGMAYFTSMMAYGYLNSTSPIFGMARIQGLTLTVALNISGAANASELSFCTCADGVSGIFCNSSVPDEANLDGCGVLGGDGSSCCPYFARADEVGVCSCFSPLVYREATVNVNGVDKLGAICCPVASTGVSCFSDATTLDVICECH</sequence>
<organism evidence="2">
    <name type="scientific">Palpitomonas bilix</name>
    <dbReference type="NCBI Taxonomy" id="652834"/>
    <lineage>
        <taxon>Eukaryota</taxon>
        <taxon>Eukaryota incertae sedis</taxon>
    </lineage>
</organism>
<feature type="signal peptide" evidence="1">
    <location>
        <begin position="1"/>
        <end position="23"/>
    </location>
</feature>
<accession>A0A7S3DA24</accession>
<keyword evidence="1" id="KW-0732">Signal</keyword>
<dbReference type="AlphaFoldDB" id="A0A7S3DA24"/>
<evidence type="ECO:0000313" key="2">
    <source>
        <dbReference type="EMBL" id="CAE0250815.1"/>
    </source>
</evidence>
<proteinExistence type="predicted"/>
<evidence type="ECO:0000256" key="1">
    <source>
        <dbReference type="SAM" id="SignalP"/>
    </source>
</evidence>
<gene>
    <name evidence="2" type="ORF">PBIL07802_LOCUS13020</name>
</gene>